<organism evidence="1 2">
    <name type="scientific">Janthinobacterium agaricidamnosum NBRC 102515 = DSM 9628</name>
    <dbReference type="NCBI Taxonomy" id="1349767"/>
    <lineage>
        <taxon>Bacteria</taxon>
        <taxon>Pseudomonadati</taxon>
        <taxon>Pseudomonadota</taxon>
        <taxon>Betaproteobacteria</taxon>
        <taxon>Burkholderiales</taxon>
        <taxon>Oxalobacteraceae</taxon>
        <taxon>Janthinobacterium</taxon>
    </lineage>
</organism>
<dbReference type="STRING" id="1349767.GJA_2478"/>
<dbReference type="Proteomes" id="UP000027604">
    <property type="component" value="Chromosome I"/>
</dbReference>
<evidence type="ECO:0000313" key="2">
    <source>
        <dbReference type="Proteomes" id="UP000027604"/>
    </source>
</evidence>
<protein>
    <submittedName>
        <fullName evidence="1">Uncharacterized protein</fullName>
    </submittedName>
</protein>
<dbReference type="KEGG" id="jag:GJA_2478"/>
<accession>W0V2Q7</accession>
<dbReference type="HOGENOM" id="CLU_3200822_0_0_4"/>
<sequence length="45" mass="5224">MLTQYSSGAFSFLRLRLYSLVRDFQFSCQPRAADAQITNLYLSFP</sequence>
<proteinExistence type="predicted"/>
<keyword evidence="2" id="KW-1185">Reference proteome</keyword>
<reference evidence="1 2" key="1">
    <citation type="journal article" date="2015" name="Genome Announc.">
        <title>Genome Sequence of Mushroom Soft-Rot Pathogen Janthinobacterium agaricidamnosum.</title>
        <authorList>
            <person name="Graupner K."/>
            <person name="Lackner G."/>
            <person name="Hertweck C."/>
        </authorList>
    </citation>
    <scope>NUCLEOTIDE SEQUENCE [LARGE SCALE GENOMIC DNA]</scope>
    <source>
        <strain evidence="2">NBRC 102515 / DSM 9628</strain>
    </source>
</reference>
<dbReference type="AlphaFoldDB" id="W0V2Q7"/>
<name>W0V2Q7_9BURK</name>
<dbReference type="EMBL" id="HG322949">
    <property type="protein sequence ID" value="CDG83109.1"/>
    <property type="molecule type" value="Genomic_DNA"/>
</dbReference>
<evidence type="ECO:0000313" key="1">
    <source>
        <dbReference type="EMBL" id="CDG83109.1"/>
    </source>
</evidence>
<gene>
    <name evidence="1" type="ORF">GJA_2478</name>
</gene>